<evidence type="ECO:0000259" key="2">
    <source>
        <dbReference type="SMART" id="SM00597"/>
    </source>
</evidence>
<dbReference type="Proteomes" id="UP001652625">
    <property type="component" value="Chromosome 10"/>
</dbReference>
<organism evidence="3 4">
    <name type="scientific">Hydra vulgaris</name>
    <name type="common">Hydra</name>
    <name type="synonym">Hydra attenuata</name>
    <dbReference type="NCBI Taxonomy" id="6087"/>
    <lineage>
        <taxon>Eukaryota</taxon>
        <taxon>Metazoa</taxon>
        <taxon>Cnidaria</taxon>
        <taxon>Hydrozoa</taxon>
        <taxon>Hydroidolina</taxon>
        <taxon>Anthoathecata</taxon>
        <taxon>Aplanulata</taxon>
        <taxon>Hydridae</taxon>
        <taxon>Hydra</taxon>
    </lineage>
</organism>
<proteinExistence type="predicted"/>
<dbReference type="GeneID" id="136086198"/>
<evidence type="ECO:0000256" key="1">
    <source>
        <dbReference type="SAM" id="MobiDB-lite"/>
    </source>
</evidence>
<accession>A0ABM4CRP5</accession>
<feature type="domain" description="TTF-type" evidence="2">
    <location>
        <begin position="76"/>
        <end position="169"/>
    </location>
</feature>
<feature type="compositionally biased region" description="Polar residues" evidence="1">
    <location>
        <begin position="57"/>
        <end position="68"/>
    </location>
</feature>
<dbReference type="InterPro" id="IPR025398">
    <property type="entry name" value="DUF4371"/>
</dbReference>
<dbReference type="PANTHER" id="PTHR45749">
    <property type="match status" value="1"/>
</dbReference>
<feature type="region of interest" description="Disordered" evidence="1">
    <location>
        <begin position="40"/>
        <end position="70"/>
    </location>
</feature>
<name>A0ABM4CRP5_HYDVU</name>
<keyword evidence="3" id="KW-1185">Reference proteome</keyword>
<dbReference type="InterPro" id="IPR006580">
    <property type="entry name" value="Znf_TTF"/>
</dbReference>
<dbReference type="SUPFAM" id="SSF53098">
    <property type="entry name" value="Ribonuclease H-like"/>
    <property type="match status" value="1"/>
</dbReference>
<protein>
    <submittedName>
        <fullName evidence="4">Zinc finger MYM-type protein 1-like</fullName>
    </submittedName>
</protein>
<reference evidence="4" key="1">
    <citation type="submission" date="2025-08" db="UniProtKB">
        <authorList>
            <consortium name="RefSeq"/>
        </authorList>
    </citation>
    <scope>IDENTIFICATION</scope>
</reference>
<gene>
    <name evidence="4" type="primary">LOC136086198</name>
</gene>
<sequence>MDKFIIRTKNDSNNANVPISSALQISSFSDNKLKLQANSSDFVGDNSEDQQKRIPYSSLSKSNSTQGANGKRLEKNIRRYLFSWEDEFKWINYDAVKEKAFCSSCVKATNMKLPLPTESREKKSALGFVINGFNNWKKAHEKFRRHEASHFHRAANEMILTSTSDSTVSSKLSTQHLQDMKDARKALDHIFSSLIFLGCQGLAIRGKTKESSNLFQLLELRSMDVPVLKKWMNRPEKYKWISPDVTNEIVLDISLVIQRELSNTIKKRDFLGFMMDESSDITGKEQVSISFRTVNDEFQINEDFCGFYETATTKSKDLFLIIKDVLLRSNLRLENCRGQCYDGAAAMSSEIAGLQKLVLQQESRALYVYCRAHNLNLVIQDEIKNIPDIENIMSLVQKFIAFTRGSPKRLAWFSSLKDQNESEDGHQNGTSFRPFCPTRWIMRKPSLISITSNYRSLLVWLEDLTTNPDFTKCRVEAMAFLSSFQIFDTFFKLEFLRIIFTILEDSSIQLQGSQLNFSKAESIIQTLKQILRSLRTESRFKTLFDAATESAKIMDLDEPALPRKRKVPAKIEVGFRDTYYQPNDPKEMYKNLYFISLDAVLVSLTDRFESTETTRHLTRVEEFVIGSNNTECSIDYIKNFYKDDFTNYQRLQLHRDLFIDEAMRKKVQLVDFQSALDFIRAKEQIGLRSIVSEIVRFIKIILVQPVSTCTAERSFSSLRRLKTFLRSTMSQERLNAVSLMNTHKEITRSIKMDFLLDRFIEKNETRRRMFYLETK</sequence>
<dbReference type="PANTHER" id="PTHR45749:SF14">
    <property type="entry name" value="TTF-TYPE DOMAIN-CONTAINING PROTEIN"/>
    <property type="match status" value="1"/>
</dbReference>
<dbReference type="Pfam" id="PF05699">
    <property type="entry name" value="Dimer_Tnp_hAT"/>
    <property type="match status" value="1"/>
</dbReference>
<evidence type="ECO:0000313" key="4">
    <source>
        <dbReference type="RefSeq" id="XP_065664552.1"/>
    </source>
</evidence>
<dbReference type="InterPro" id="IPR012337">
    <property type="entry name" value="RNaseH-like_sf"/>
</dbReference>
<dbReference type="InterPro" id="IPR008906">
    <property type="entry name" value="HATC_C_dom"/>
</dbReference>
<dbReference type="Pfam" id="PF14291">
    <property type="entry name" value="DUF4371"/>
    <property type="match status" value="1"/>
</dbReference>
<evidence type="ECO:0000313" key="3">
    <source>
        <dbReference type="Proteomes" id="UP001652625"/>
    </source>
</evidence>
<dbReference type="SMART" id="SM00597">
    <property type="entry name" value="ZnF_TTF"/>
    <property type="match status" value="1"/>
</dbReference>
<dbReference type="RefSeq" id="XP_065664552.1">
    <property type="nucleotide sequence ID" value="XM_065808480.1"/>
</dbReference>